<evidence type="ECO:0000256" key="12">
    <source>
        <dbReference type="ARBA" id="ARBA00047973"/>
    </source>
</evidence>
<evidence type="ECO:0000256" key="2">
    <source>
        <dbReference type="ARBA" id="ARBA00001968"/>
    </source>
</evidence>
<evidence type="ECO:0000256" key="1">
    <source>
        <dbReference type="ARBA" id="ARBA00001342"/>
    </source>
</evidence>
<comment type="catalytic activity">
    <reaction evidence="12">
        <text>oxaloacetate + H(+) = pyruvate + CO2</text>
        <dbReference type="Rhea" id="RHEA:15641"/>
        <dbReference type="ChEBI" id="CHEBI:15361"/>
        <dbReference type="ChEBI" id="CHEBI:15378"/>
        <dbReference type="ChEBI" id="CHEBI:16452"/>
        <dbReference type="ChEBI" id="CHEBI:16526"/>
        <dbReference type="EC" id="4.1.1.112"/>
    </reaction>
</comment>
<dbReference type="PANTHER" id="PTHR33254">
    <property type="entry name" value="4-HYDROXY-4-METHYL-2-OXOGLUTARATE ALDOLASE 3-RELATED"/>
    <property type="match status" value="1"/>
</dbReference>
<dbReference type="EC" id="4.1.3.17" evidence="5"/>
<evidence type="ECO:0000256" key="3">
    <source>
        <dbReference type="ARBA" id="ARBA00008621"/>
    </source>
</evidence>
<dbReference type="PANTHER" id="PTHR33254:SF4">
    <property type="entry name" value="4-HYDROXY-4-METHYL-2-OXOGLUTARATE ALDOLASE 3-RELATED"/>
    <property type="match status" value="1"/>
</dbReference>
<dbReference type="EC" id="4.1.1.112" evidence="6"/>
<evidence type="ECO:0000256" key="11">
    <source>
        <dbReference type="ARBA" id="ARBA00032305"/>
    </source>
</evidence>
<sequence length="216" mass="22513">MLIDVTADNCRLVDTDWPRPDAALVKAFATSPAANVGDAMDRFGVMSSSLTAQCPGARCVGPAFTVLTREGDNLAIHRAMDEVQPGDVLVVNGLGADTRAVFGDILAELCVQKGVAGVVVDGAVRDAAAIARLGFPLWAKANTPAGPTKSGPGEIGGVIACGGVVVSPGDLIVADDDGIAVVPQHRVTEVRERLTTIEQFESRLRTRIRGDVAEER</sequence>
<gene>
    <name evidence="13" type="ORF">GCM10009741_75890</name>
</gene>
<keyword evidence="14" id="KW-1185">Reference proteome</keyword>
<dbReference type="SUPFAM" id="SSF89562">
    <property type="entry name" value="RraA-like"/>
    <property type="match status" value="1"/>
</dbReference>
<evidence type="ECO:0000256" key="4">
    <source>
        <dbReference type="ARBA" id="ARBA00011233"/>
    </source>
</evidence>
<dbReference type="Proteomes" id="UP001500363">
    <property type="component" value="Unassembled WGS sequence"/>
</dbReference>
<name>A0ABN2CL46_9ACTN</name>
<evidence type="ECO:0000256" key="5">
    <source>
        <dbReference type="ARBA" id="ARBA00012213"/>
    </source>
</evidence>
<comment type="subunit">
    <text evidence="4">Homotrimer.</text>
</comment>
<dbReference type="InterPro" id="IPR005493">
    <property type="entry name" value="RraA/RraA-like"/>
</dbReference>
<evidence type="ECO:0000256" key="10">
    <source>
        <dbReference type="ARBA" id="ARBA00030169"/>
    </source>
</evidence>
<dbReference type="CDD" id="cd16841">
    <property type="entry name" value="RraA_family"/>
    <property type="match status" value="1"/>
</dbReference>
<evidence type="ECO:0000313" key="13">
    <source>
        <dbReference type="EMBL" id="GAA1559628.1"/>
    </source>
</evidence>
<evidence type="ECO:0000313" key="14">
    <source>
        <dbReference type="Proteomes" id="UP001500363"/>
    </source>
</evidence>
<proteinExistence type="inferred from homology"/>
<dbReference type="RefSeq" id="WP_344183116.1">
    <property type="nucleotide sequence ID" value="NZ_BAAANC010000005.1"/>
</dbReference>
<organism evidence="13 14">
    <name type="scientific">Kribbella lupini</name>
    <dbReference type="NCBI Taxonomy" id="291602"/>
    <lineage>
        <taxon>Bacteria</taxon>
        <taxon>Bacillati</taxon>
        <taxon>Actinomycetota</taxon>
        <taxon>Actinomycetes</taxon>
        <taxon>Propionibacteriales</taxon>
        <taxon>Kribbellaceae</taxon>
        <taxon>Kribbella</taxon>
    </lineage>
</organism>
<comment type="similarity">
    <text evidence="3">Belongs to the class II aldolase/RraA-like family.</text>
</comment>
<dbReference type="Pfam" id="PF03737">
    <property type="entry name" value="RraA-like"/>
    <property type="match status" value="1"/>
</dbReference>
<dbReference type="Gene3D" id="3.50.30.40">
    <property type="entry name" value="Ribonuclease E inhibitor RraA/RraA-like"/>
    <property type="match status" value="1"/>
</dbReference>
<comment type="catalytic activity">
    <reaction evidence="1">
        <text>4-hydroxy-4-methyl-2-oxoglutarate = 2 pyruvate</text>
        <dbReference type="Rhea" id="RHEA:22748"/>
        <dbReference type="ChEBI" id="CHEBI:15361"/>
        <dbReference type="ChEBI" id="CHEBI:58276"/>
        <dbReference type="EC" id="4.1.3.17"/>
    </reaction>
</comment>
<dbReference type="InterPro" id="IPR036704">
    <property type="entry name" value="RraA/RraA-like_sf"/>
</dbReference>
<comment type="cofactor">
    <cofactor evidence="2">
        <name>a divalent metal cation</name>
        <dbReference type="ChEBI" id="CHEBI:60240"/>
    </cofactor>
</comment>
<evidence type="ECO:0000256" key="9">
    <source>
        <dbReference type="ARBA" id="ARBA00029596"/>
    </source>
</evidence>
<dbReference type="EMBL" id="BAAANC010000005">
    <property type="protein sequence ID" value="GAA1559628.1"/>
    <property type="molecule type" value="Genomic_DNA"/>
</dbReference>
<comment type="caution">
    <text evidence="13">The sequence shown here is derived from an EMBL/GenBank/DDBJ whole genome shotgun (WGS) entry which is preliminary data.</text>
</comment>
<evidence type="ECO:0000256" key="7">
    <source>
        <dbReference type="ARBA" id="ARBA00016549"/>
    </source>
</evidence>
<protein>
    <recommendedName>
        <fullName evidence="7">Putative 4-hydroxy-4-methyl-2-oxoglutarate aldolase</fullName>
        <ecNumber evidence="6">4.1.1.112</ecNumber>
        <ecNumber evidence="5">4.1.3.17</ecNumber>
    </recommendedName>
    <alternativeName>
        <fullName evidence="11">Oxaloacetate decarboxylase</fullName>
    </alternativeName>
    <alternativeName>
        <fullName evidence="9">Regulator of ribonuclease activity homolog</fullName>
    </alternativeName>
    <alternativeName>
        <fullName evidence="10">RraA-like protein</fullName>
    </alternativeName>
</protein>
<reference evidence="13 14" key="1">
    <citation type="journal article" date="2019" name="Int. J. Syst. Evol. Microbiol.">
        <title>The Global Catalogue of Microorganisms (GCM) 10K type strain sequencing project: providing services to taxonomists for standard genome sequencing and annotation.</title>
        <authorList>
            <consortium name="The Broad Institute Genomics Platform"/>
            <consortium name="The Broad Institute Genome Sequencing Center for Infectious Disease"/>
            <person name="Wu L."/>
            <person name="Ma J."/>
        </authorList>
    </citation>
    <scope>NUCLEOTIDE SEQUENCE [LARGE SCALE GENOMIC DNA]</scope>
    <source>
        <strain evidence="13 14">JCM 14303</strain>
    </source>
</reference>
<evidence type="ECO:0000256" key="6">
    <source>
        <dbReference type="ARBA" id="ARBA00012947"/>
    </source>
</evidence>
<accession>A0ABN2CL46</accession>
<evidence type="ECO:0000256" key="8">
    <source>
        <dbReference type="ARBA" id="ARBA00025046"/>
    </source>
</evidence>
<comment type="function">
    <text evidence="8">Catalyzes the aldol cleavage of 4-hydroxy-4-methyl-2-oxoglutarate (HMG) into 2 molecules of pyruvate. Also contains a secondary oxaloacetate (OAA) decarboxylase activity due to the common pyruvate enolate transition state formed following C-C bond cleavage in the retro-aldol and decarboxylation reactions.</text>
</comment>